<keyword evidence="2" id="KW-1185">Reference proteome</keyword>
<dbReference type="EMBL" id="JYDP01000284">
    <property type="protein sequence ID" value="KRZ01499.1"/>
    <property type="molecule type" value="Genomic_DNA"/>
</dbReference>
<comment type="caution">
    <text evidence="1">The sequence shown here is derived from an EMBL/GenBank/DDBJ whole genome shotgun (WGS) entry which is preliminary data.</text>
</comment>
<dbReference type="AlphaFoldDB" id="A0A0V1GT45"/>
<organism evidence="1 2">
    <name type="scientific">Trichinella zimbabwensis</name>
    <dbReference type="NCBI Taxonomy" id="268475"/>
    <lineage>
        <taxon>Eukaryota</taxon>
        <taxon>Metazoa</taxon>
        <taxon>Ecdysozoa</taxon>
        <taxon>Nematoda</taxon>
        <taxon>Enoplea</taxon>
        <taxon>Dorylaimia</taxon>
        <taxon>Trichinellida</taxon>
        <taxon>Trichinellidae</taxon>
        <taxon>Trichinella</taxon>
    </lineage>
</organism>
<reference evidence="1 2" key="1">
    <citation type="submission" date="2015-01" db="EMBL/GenBank/DDBJ databases">
        <title>Evolution of Trichinella species and genotypes.</title>
        <authorList>
            <person name="Korhonen P.K."/>
            <person name="Edoardo P."/>
            <person name="Giuseppe L.R."/>
            <person name="Gasser R.B."/>
        </authorList>
    </citation>
    <scope>NUCLEOTIDE SEQUENCE [LARGE SCALE GENOMIC DNA]</scope>
    <source>
        <strain evidence="1">ISS1029</strain>
    </source>
</reference>
<accession>A0A0V1GT45</accession>
<evidence type="ECO:0000313" key="2">
    <source>
        <dbReference type="Proteomes" id="UP000055024"/>
    </source>
</evidence>
<dbReference type="Proteomes" id="UP000055024">
    <property type="component" value="Unassembled WGS sequence"/>
</dbReference>
<evidence type="ECO:0000313" key="1">
    <source>
        <dbReference type="EMBL" id="KRZ01499.1"/>
    </source>
</evidence>
<gene>
    <name evidence="1" type="ORF">T11_11998</name>
</gene>
<protein>
    <submittedName>
        <fullName evidence="1">Uncharacterized protein</fullName>
    </submittedName>
</protein>
<proteinExistence type="predicted"/>
<name>A0A0V1GT45_9BILA</name>
<sequence>MLVLIRILCAERRRVKDGGESLLKCIHQAIRVVSPALSGHLCQIICSYLKQVTGQSLGDCHEKATAPLPVAHRFSMAQECADSPRTCTLPAQTEMIITGRIDPCWTDKDRFFKPTPNQMTNLSVSIDRLIAVSGVCQQFACFLF</sequence>